<protein>
    <recommendedName>
        <fullName evidence="4">Integral membrane protein, YkoY family</fullName>
    </recommendedName>
</protein>
<dbReference type="PANTHER" id="PTHR30238:SF4">
    <property type="entry name" value="SLL1022 PROTEIN"/>
    <property type="match status" value="1"/>
</dbReference>
<feature type="transmembrane region" description="Helical" evidence="1">
    <location>
        <begin position="12"/>
        <end position="44"/>
    </location>
</feature>
<evidence type="ECO:0000256" key="1">
    <source>
        <dbReference type="SAM" id="Phobius"/>
    </source>
</evidence>
<dbReference type="EMBL" id="FNTV01000001">
    <property type="protein sequence ID" value="SEE95072.1"/>
    <property type="molecule type" value="Genomic_DNA"/>
</dbReference>
<dbReference type="PANTHER" id="PTHR30238">
    <property type="entry name" value="MEMBRANE BOUND PREDICTED REDOX MODULATOR"/>
    <property type="match status" value="1"/>
</dbReference>
<evidence type="ECO:0008006" key="4">
    <source>
        <dbReference type="Google" id="ProtNLM"/>
    </source>
</evidence>
<dbReference type="InterPro" id="IPR007427">
    <property type="entry name" value="DUF475"/>
</dbReference>
<feature type="transmembrane region" description="Helical" evidence="1">
    <location>
        <begin position="64"/>
        <end position="85"/>
    </location>
</feature>
<feature type="transmembrane region" description="Helical" evidence="1">
    <location>
        <begin position="124"/>
        <end position="141"/>
    </location>
</feature>
<proteinExistence type="predicted"/>
<feature type="transmembrane region" description="Helical" evidence="1">
    <location>
        <begin position="281"/>
        <end position="303"/>
    </location>
</feature>
<dbReference type="Pfam" id="PF04332">
    <property type="entry name" value="DUF475"/>
    <property type="match status" value="1"/>
</dbReference>
<feature type="transmembrane region" description="Helical" evidence="1">
    <location>
        <begin position="315"/>
        <end position="334"/>
    </location>
</feature>
<feature type="transmembrane region" description="Helical" evidence="1">
    <location>
        <begin position="340"/>
        <end position="358"/>
    </location>
</feature>
<dbReference type="AlphaFoldDB" id="A0A1H5N0E5"/>
<evidence type="ECO:0000313" key="3">
    <source>
        <dbReference type="Proteomes" id="UP000182725"/>
    </source>
</evidence>
<keyword evidence="1" id="KW-0472">Membrane</keyword>
<keyword evidence="1" id="KW-1133">Transmembrane helix</keyword>
<evidence type="ECO:0000313" key="2">
    <source>
        <dbReference type="EMBL" id="SEE95072.1"/>
    </source>
</evidence>
<dbReference type="NCBIfam" id="NF010613">
    <property type="entry name" value="PRK14013.1-3"/>
    <property type="match status" value="1"/>
</dbReference>
<reference evidence="2 3" key="1">
    <citation type="submission" date="2016-10" db="EMBL/GenBank/DDBJ databases">
        <authorList>
            <person name="de Groot N.N."/>
        </authorList>
    </citation>
    <scope>NUCLEOTIDE SEQUENCE [LARGE SCALE GENOMIC DNA]</scope>
    <source>
        <strain evidence="2 3">DSM 22274</strain>
    </source>
</reference>
<feature type="transmembrane region" description="Helical" evidence="1">
    <location>
        <begin position="187"/>
        <end position="203"/>
    </location>
</feature>
<feature type="transmembrane region" description="Helical" evidence="1">
    <location>
        <begin position="162"/>
        <end position="181"/>
    </location>
</feature>
<name>A0A1H5N0E5_9MICC</name>
<sequence length="376" mass="40287">MFMKTFGWSFGITAVALVVAFFYGGIEALILCAILGVLEVSLSFDNAVVNARILEKMSAFWQKIFLTVGILIAVVGMRIAFPLLIVGVTANLNPVQAIQLALEKGDIHTEGSYAYLLHDAHPQIAAFGGVFLLMLFLDFMFEEREIHWLGFLEKPLAFVGRLHGASMAIAMVILVVSATMVRPGKEVDVLISGILGMVTYLLVNGLGELFDVDGDGDTDAADTDAEAKAIIEKSNKQPTKGVGKAVGKAAFMLFLYLEVIDASFSFDGVIGAFAITSDPIIIALGLGLIGAIFVRSLTVFLVREGTLNDYEYLDHGAHWAIGALSIILLLTISIEVNEVITGIIGVVFIAAAFLSSIARNKRLAAAAQPKVDQLTS</sequence>
<accession>A0A1H5N0E5</accession>
<gene>
    <name evidence="2" type="ORF">SAMN04489740_3284</name>
</gene>
<keyword evidence="1" id="KW-0812">Transmembrane</keyword>
<dbReference type="Proteomes" id="UP000182725">
    <property type="component" value="Unassembled WGS sequence"/>
</dbReference>
<organism evidence="2 3">
    <name type="scientific">Arthrobacter alpinus</name>
    <dbReference type="NCBI Taxonomy" id="656366"/>
    <lineage>
        <taxon>Bacteria</taxon>
        <taxon>Bacillati</taxon>
        <taxon>Actinomycetota</taxon>
        <taxon>Actinomycetes</taxon>
        <taxon>Micrococcales</taxon>
        <taxon>Micrococcaceae</taxon>
        <taxon>Arthrobacter</taxon>
    </lineage>
</organism>
<feature type="transmembrane region" description="Helical" evidence="1">
    <location>
        <begin position="253"/>
        <end position="275"/>
    </location>
</feature>